<dbReference type="Gene3D" id="3.40.1360.10">
    <property type="match status" value="1"/>
</dbReference>
<protein>
    <submittedName>
        <fullName evidence="1">Uncharacterized protein</fullName>
    </submittedName>
</protein>
<accession>A0A1U7DI34</accession>
<dbReference type="OrthoDB" id="784829at2"/>
<dbReference type="InterPro" id="IPR034154">
    <property type="entry name" value="TOPRIM_DnaG/twinkle"/>
</dbReference>
<dbReference type="STRING" id="1267768.BV394_07940"/>
<dbReference type="CDD" id="cd01029">
    <property type="entry name" value="TOPRIM_primases"/>
    <property type="match status" value="1"/>
</dbReference>
<dbReference type="AlphaFoldDB" id="A0A1U7DI34"/>
<keyword evidence="2" id="KW-1185">Reference proteome</keyword>
<evidence type="ECO:0000313" key="2">
    <source>
        <dbReference type="Proteomes" id="UP000187266"/>
    </source>
</evidence>
<dbReference type="RefSeq" id="WP_076979677.1">
    <property type="nucleotide sequence ID" value="NZ_CP019124.1"/>
</dbReference>
<organism evidence="1 2">
    <name type="scientific">Brevirhabdus pacifica</name>
    <dbReference type="NCBI Taxonomy" id="1267768"/>
    <lineage>
        <taxon>Bacteria</taxon>
        <taxon>Pseudomonadati</taxon>
        <taxon>Pseudomonadota</taxon>
        <taxon>Alphaproteobacteria</taxon>
        <taxon>Rhodobacterales</taxon>
        <taxon>Paracoccaceae</taxon>
        <taxon>Brevirhabdus</taxon>
    </lineage>
</organism>
<dbReference type="SUPFAM" id="SSF52540">
    <property type="entry name" value="P-loop containing nucleoside triphosphate hydrolases"/>
    <property type="match status" value="1"/>
</dbReference>
<gene>
    <name evidence="1" type="ORF">BV394_07940</name>
</gene>
<dbReference type="Proteomes" id="UP000187266">
    <property type="component" value="Chromosome"/>
</dbReference>
<proteinExistence type="predicted"/>
<name>A0A1U7DI34_9RHOB</name>
<dbReference type="EMBL" id="CP019124">
    <property type="protein sequence ID" value="APX89654.1"/>
    <property type="molecule type" value="Genomic_DNA"/>
</dbReference>
<evidence type="ECO:0000313" key="1">
    <source>
        <dbReference type="EMBL" id="APX89654.1"/>
    </source>
</evidence>
<reference evidence="1 2" key="1">
    <citation type="submission" date="2017-01" db="EMBL/GenBank/DDBJ databases">
        <title>Genomic analysis of Xuhuaishuia manganoxidans DY6-4.</title>
        <authorList>
            <person name="Wang X."/>
        </authorList>
    </citation>
    <scope>NUCLEOTIDE SEQUENCE [LARGE SCALE GENOMIC DNA]</scope>
    <source>
        <strain evidence="1 2">DY6-4</strain>
    </source>
</reference>
<accession>A0A2M9DDC4</accession>
<dbReference type="InterPro" id="IPR027417">
    <property type="entry name" value="P-loop_NTPase"/>
</dbReference>
<sequence length="718" mass="77542">MTPEAVQALRHPKAGAPTRQHLYRDAAGELVMIANRYERGGGKFFIPYTVESQSWTAPEKRPLYRLPELLAASPERVVIVTEGEKCADALAELGYVATTTFGGANASRKTDLAPLRGRRVVIWPDHDAPGRNYADAIAGALYGGYGTRVAIAPISETFLQGISPYRGSRGAAAAPDTPIGIGGTSTGAEEGPAPIGIADTAIGTGGEIPIEVGWDAADAIATGWGTAEVNRLIAHTLGEERTIPRDSQPAEDPGEAPLFVEAELWHSPDKTPFATIRRGAHKETFALDSGAFRRLLAYEHYQATGKTPSAAKLEDLARQYVGQALFEGEAHPVFLRLGETEEGFALDLGGPDWSVIQVDATGWRQAPMGTPRFRRSPGMAALPQPVRQGGGLDQLRPFVNVRSDDDFRLIVAWLLGALRSQGPYPLLILTGEQGSAKSTTAKVLRRLIDPAELDSRSFPGDERDLMIAAQNGHVLAFDNLSRIKPAMADALCRLATGGGFATRKLHSDADEVLFKATRPIILNGIPELAERPDLADRAITLNLPVISETRREYEAEFWQRFEAARPSILGALLTAASGALSALPSVRLSERPRMADFAKWVSAAEETLGWTHGAFLRTYGANRREAEEAAVESNPVASAILTMAQSAGEWQGTAADLIAHLRKRYPALTEGSDAFPRQPAPFGTELRRVAPLLRSYGISVTHTRSGKDRRRLIEVKQA</sequence>